<feature type="compositionally biased region" description="Basic residues" evidence="1">
    <location>
        <begin position="554"/>
        <end position="564"/>
    </location>
</feature>
<feature type="compositionally biased region" description="Polar residues" evidence="1">
    <location>
        <begin position="530"/>
        <end position="548"/>
    </location>
</feature>
<dbReference type="OrthoDB" id="2536714at2759"/>
<organism evidence="2 3">
    <name type="scientific">Leucosporidium creatinivorum</name>
    <dbReference type="NCBI Taxonomy" id="106004"/>
    <lineage>
        <taxon>Eukaryota</taxon>
        <taxon>Fungi</taxon>
        <taxon>Dikarya</taxon>
        <taxon>Basidiomycota</taxon>
        <taxon>Pucciniomycotina</taxon>
        <taxon>Microbotryomycetes</taxon>
        <taxon>Leucosporidiales</taxon>
        <taxon>Leucosporidium</taxon>
    </lineage>
</organism>
<dbReference type="InParanoid" id="A0A1Y2G090"/>
<evidence type="ECO:0000313" key="2">
    <source>
        <dbReference type="EMBL" id="ORY88287.1"/>
    </source>
</evidence>
<evidence type="ECO:0000313" key="3">
    <source>
        <dbReference type="Proteomes" id="UP000193467"/>
    </source>
</evidence>
<accession>A0A1Y2G090</accession>
<name>A0A1Y2G090_9BASI</name>
<dbReference type="EMBL" id="MCGR01000011">
    <property type="protein sequence ID" value="ORY88287.1"/>
    <property type="molecule type" value="Genomic_DNA"/>
</dbReference>
<feature type="region of interest" description="Disordered" evidence="1">
    <location>
        <begin position="384"/>
        <end position="420"/>
    </location>
</feature>
<feature type="compositionally biased region" description="Basic residues" evidence="1">
    <location>
        <begin position="632"/>
        <end position="641"/>
    </location>
</feature>
<dbReference type="Proteomes" id="UP000193467">
    <property type="component" value="Unassembled WGS sequence"/>
</dbReference>
<feature type="compositionally biased region" description="Pro residues" evidence="1">
    <location>
        <begin position="643"/>
        <end position="661"/>
    </location>
</feature>
<protein>
    <submittedName>
        <fullName evidence="2">Uncharacterized protein</fullName>
    </submittedName>
</protein>
<feature type="compositionally biased region" description="Acidic residues" evidence="1">
    <location>
        <begin position="463"/>
        <end position="474"/>
    </location>
</feature>
<dbReference type="AlphaFoldDB" id="A0A1Y2G090"/>
<feature type="region of interest" description="Disordered" evidence="1">
    <location>
        <begin position="514"/>
        <end position="588"/>
    </location>
</feature>
<gene>
    <name evidence="2" type="ORF">BCR35DRAFT_301817</name>
</gene>
<feature type="compositionally biased region" description="Basic residues" evidence="1">
    <location>
        <begin position="279"/>
        <end position="291"/>
    </location>
</feature>
<feature type="compositionally biased region" description="Polar residues" evidence="1">
    <location>
        <begin position="143"/>
        <end position="152"/>
    </location>
</feature>
<feature type="region of interest" description="Disordered" evidence="1">
    <location>
        <begin position="455"/>
        <end position="479"/>
    </location>
</feature>
<proteinExistence type="predicted"/>
<comment type="caution">
    <text evidence="2">The sequence shown here is derived from an EMBL/GenBank/DDBJ whole genome shotgun (WGS) entry which is preliminary data.</text>
</comment>
<feature type="compositionally biased region" description="Polar residues" evidence="1">
    <location>
        <begin position="1"/>
        <end position="13"/>
    </location>
</feature>
<reference evidence="2 3" key="1">
    <citation type="submission" date="2016-07" db="EMBL/GenBank/DDBJ databases">
        <title>Pervasive Adenine N6-methylation of Active Genes in Fungi.</title>
        <authorList>
            <consortium name="DOE Joint Genome Institute"/>
            <person name="Mondo S.J."/>
            <person name="Dannebaum R.O."/>
            <person name="Kuo R.C."/>
            <person name="Labutti K."/>
            <person name="Haridas S."/>
            <person name="Kuo A."/>
            <person name="Salamov A."/>
            <person name="Ahrendt S.R."/>
            <person name="Lipzen A."/>
            <person name="Sullivan W."/>
            <person name="Andreopoulos W.B."/>
            <person name="Clum A."/>
            <person name="Lindquist E."/>
            <person name="Daum C."/>
            <person name="Ramamoorthy G.K."/>
            <person name="Gryganskyi A."/>
            <person name="Culley D."/>
            <person name="Magnuson J.K."/>
            <person name="James T.Y."/>
            <person name="O'Malley M.A."/>
            <person name="Stajich J.E."/>
            <person name="Spatafora J.W."/>
            <person name="Visel A."/>
            <person name="Grigoriev I.V."/>
        </authorList>
    </citation>
    <scope>NUCLEOTIDE SEQUENCE [LARGE SCALE GENOMIC DNA]</scope>
    <source>
        <strain evidence="2 3">62-1032</strain>
    </source>
</reference>
<feature type="compositionally biased region" description="Polar residues" evidence="1">
    <location>
        <begin position="294"/>
        <end position="306"/>
    </location>
</feature>
<keyword evidence="3" id="KW-1185">Reference proteome</keyword>
<feature type="compositionally biased region" description="Low complexity" evidence="1">
    <location>
        <begin position="398"/>
        <end position="420"/>
    </location>
</feature>
<feature type="compositionally biased region" description="Low complexity" evidence="1">
    <location>
        <begin position="254"/>
        <end position="272"/>
    </location>
</feature>
<feature type="region of interest" description="Disordered" evidence="1">
    <location>
        <begin position="187"/>
        <end position="341"/>
    </location>
</feature>
<sequence length="734" mass="77046">MASPATASLSPFLQPSPPRRRAHPPPTHRVLGAAQLPTSSSEGALAVSPSNPLVPPPPGQSSKIKPFILRSTSPANARARAQSPPAGPGLSRAASVPAFNSKPKPAAGAAIPPLPTKSTKSRRSDRPTFVPGDPSSSSKPSGRANNKPSRWSTAEDPQRPRRSSIILAPQTKLQAVEQRKIEMKRASVLARRHAEGGGTPSSVEKGKRWLASLAGGGSAEKEGKSAAATLQQARRKASLGDMTNGRRSAPSPPAIESSSPSDDLYSSSASSATIMPHGHSLRAPRSPTKRRSVNDLTTPPRQTSASPLRAPGGSTERLRKDRYAALSRSKSAERPATTARGEEAYSSMQEMLEHSGFADVRVITPTSTLRVAPPTSAAIPIPGLTLPAPQPQPHPLAEHSSSLSSSLAFSDSNAYGSPSSLAPPLSLAHKTSMLSLRGLFSLWKADAAAVGDVAAAPQGDGTEQNDEEGSEAGSDDTITLERKRRFVAHTQQWVDQVSREVATLSASPATLLHQSSSPSLAAYPPRQATPRKSSAPSPAAVTEQSALRESSDRRRSKQALKTLRHVVSDSDLASSVNDTPERPSISASGYQSFALGGLALGGLSFPGAGGEEESRKEYDDVSSASEDEGSPHHQRRHHRQASRPPPPPNFDPNSLAPPPPSFWGSLRTRASEALLGSSPTASQPQAPQELDDSVRRPRPLVIVKKKSAALRPVLSTSFACGTGAGMGSRASRED</sequence>
<evidence type="ECO:0000256" key="1">
    <source>
        <dbReference type="SAM" id="MobiDB-lite"/>
    </source>
</evidence>
<feature type="region of interest" description="Disordered" evidence="1">
    <location>
        <begin position="601"/>
        <end position="698"/>
    </location>
</feature>
<feature type="compositionally biased region" description="Polar residues" evidence="1">
    <location>
        <begin position="677"/>
        <end position="686"/>
    </location>
</feature>
<feature type="region of interest" description="Disordered" evidence="1">
    <location>
        <begin position="1"/>
        <end position="174"/>
    </location>
</feature>